<feature type="domain" description="Lysozyme inhibitor LprI-like N-terminal" evidence="2">
    <location>
        <begin position="38"/>
        <end position="110"/>
    </location>
</feature>
<name>A0ABS1CL89_9GAMM</name>
<dbReference type="InterPro" id="IPR052755">
    <property type="entry name" value="Lysozyme_Inhibitor_LprI"/>
</dbReference>
<feature type="signal peptide" evidence="1">
    <location>
        <begin position="1"/>
        <end position="33"/>
    </location>
</feature>
<accession>A0ABS1CL89</accession>
<proteinExistence type="predicted"/>
<dbReference type="Pfam" id="PF11738">
    <property type="entry name" value="DUF3298"/>
    <property type="match status" value="1"/>
</dbReference>
<evidence type="ECO:0000259" key="4">
    <source>
        <dbReference type="Pfam" id="PF13739"/>
    </source>
</evidence>
<evidence type="ECO:0000313" key="6">
    <source>
        <dbReference type="Proteomes" id="UP000748752"/>
    </source>
</evidence>
<protein>
    <recommendedName>
        <fullName evidence="7">DUF3298 domain-containing protein</fullName>
    </recommendedName>
</protein>
<feature type="domain" description="DUF3298" evidence="3">
    <location>
        <begin position="249"/>
        <end position="325"/>
    </location>
</feature>
<sequence>MSTIATARRTQASILCRGAAAALLALAAASVGAASFDCTQASTRVEKLICADAELSRLDSKLGAVYEDARQNTRDPKALLAAQRGWLAQRNRCDDSDCLAERYRQRIAALGGDAGEDSAGDAMGEPRTERTAKAVRITQQGARFEIDVAYPRLGDGAAAAAGERALAELVGTEIDDFREMYRQLLAAGAGHQGPPWQLTIDYDHLYAAPRFWAVGLRSYFYTGGAHGGMQHLPVVLRRDTGARVPVAGLFRSEKDWLPRVADYSYRALAGREPFSADDDWLREGTAPTTENYRKLLPLADGLLVIFEQYQVGPYAIGVHEVIVPYAELDGLLDPALFPGGQP</sequence>
<evidence type="ECO:0008006" key="7">
    <source>
        <dbReference type="Google" id="ProtNLM"/>
    </source>
</evidence>
<keyword evidence="6" id="KW-1185">Reference proteome</keyword>
<evidence type="ECO:0000259" key="2">
    <source>
        <dbReference type="Pfam" id="PF07007"/>
    </source>
</evidence>
<evidence type="ECO:0000256" key="1">
    <source>
        <dbReference type="SAM" id="SignalP"/>
    </source>
</evidence>
<dbReference type="Gene3D" id="3.90.640.20">
    <property type="entry name" value="Heat-shock cognate protein, ATPase"/>
    <property type="match status" value="1"/>
</dbReference>
<reference evidence="5 6" key="1">
    <citation type="journal article" date="2020" name="Microorganisms">
        <title>Osmotic Adaptation and Compatible Solute Biosynthesis of Phototrophic Bacteria as Revealed from Genome Analyses.</title>
        <authorList>
            <person name="Imhoff J.F."/>
            <person name="Rahn T."/>
            <person name="Kunzel S."/>
            <person name="Keller A."/>
            <person name="Neulinger S.C."/>
        </authorList>
    </citation>
    <scope>NUCLEOTIDE SEQUENCE [LARGE SCALE GENOMIC DNA]</scope>
    <source>
        <strain evidence="5 6">DSM 6210</strain>
    </source>
</reference>
<comment type="caution">
    <text evidence="5">The sequence shown here is derived from an EMBL/GenBank/DDBJ whole genome shotgun (WGS) entry which is preliminary data.</text>
</comment>
<dbReference type="EMBL" id="NRRV01000042">
    <property type="protein sequence ID" value="MBK1632229.1"/>
    <property type="molecule type" value="Genomic_DNA"/>
</dbReference>
<dbReference type="Pfam" id="PF13739">
    <property type="entry name" value="PdaC"/>
    <property type="match status" value="1"/>
</dbReference>
<evidence type="ECO:0000259" key="3">
    <source>
        <dbReference type="Pfam" id="PF11738"/>
    </source>
</evidence>
<dbReference type="PANTHER" id="PTHR37549">
    <property type="entry name" value="LIPOPROTEIN LPRI"/>
    <property type="match status" value="1"/>
</dbReference>
<dbReference type="Proteomes" id="UP000748752">
    <property type="component" value="Unassembled WGS sequence"/>
</dbReference>
<dbReference type="Gene3D" id="1.20.1270.180">
    <property type="match status" value="1"/>
</dbReference>
<dbReference type="Gene3D" id="3.30.565.40">
    <property type="entry name" value="Fervidobacterium nodosum Rt17-B1 like"/>
    <property type="match status" value="1"/>
</dbReference>
<keyword evidence="1" id="KW-0732">Signal</keyword>
<evidence type="ECO:0000313" key="5">
    <source>
        <dbReference type="EMBL" id="MBK1632229.1"/>
    </source>
</evidence>
<dbReference type="InterPro" id="IPR037126">
    <property type="entry name" value="PdaC/RsiV-like_sf"/>
</dbReference>
<organism evidence="5 6">
    <name type="scientific">Thiohalocapsa halophila</name>
    <dbReference type="NCBI Taxonomy" id="69359"/>
    <lineage>
        <taxon>Bacteria</taxon>
        <taxon>Pseudomonadati</taxon>
        <taxon>Pseudomonadota</taxon>
        <taxon>Gammaproteobacteria</taxon>
        <taxon>Chromatiales</taxon>
        <taxon>Chromatiaceae</taxon>
        <taxon>Thiohalocapsa</taxon>
    </lineage>
</organism>
<dbReference type="InterPro" id="IPR021729">
    <property type="entry name" value="DUF3298"/>
</dbReference>
<dbReference type="PANTHER" id="PTHR37549:SF1">
    <property type="entry name" value="LIPOPROTEIN LPRI"/>
    <property type="match status" value="1"/>
</dbReference>
<dbReference type="RefSeq" id="WP_200239614.1">
    <property type="nucleotide sequence ID" value="NZ_NRRV01000042.1"/>
</dbReference>
<dbReference type="Pfam" id="PF07007">
    <property type="entry name" value="LprI"/>
    <property type="match status" value="1"/>
</dbReference>
<feature type="chain" id="PRO_5046580452" description="DUF3298 domain-containing protein" evidence="1">
    <location>
        <begin position="34"/>
        <end position="342"/>
    </location>
</feature>
<dbReference type="InterPro" id="IPR009739">
    <property type="entry name" value="LprI-like_N"/>
</dbReference>
<dbReference type="InterPro" id="IPR025303">
    <property type="entry name" value="PdaC"/>
</dbReference>
<feature type="domain" description="Deacetylase PdaC" evidence="4">
    <location>
        <begin position="142"/>
        <end position="227"/>
    </location>
</feature>
<gene>
    <name evidence="5" type="ORF">CKO31_16080</name>
</gene>